<evidence type="ECO:0000256" key="1">
    <source>
        <dbReference type="ARBA" id="ARBA00004123"/>
    </source>
</evidence>
<dbReference type="PROSITE" id="PS01153">
    <property type="entry name" value="NOL1_NOP2_SUN"/>
    <property type="match status" value="1"/>
</dbReference>
<keyword evidence="3" id="KW-0820">tRNA-binding</keyword>
<dbReference type="Pfam" id="PF01189">
    <property type="entry name" value="Methyltr_RsmB-F"/>
    <property type="match status" value="1"/>
</dbReference>
<evidence type="ECO:0000256" key="6">
    <source>
        <dbReference type="ARBA" id="ARBA00022691"/>
    </source>
</evidence>
<comment type="subcellular location">
    <subcellularLocation>
        <location evidence="1">Nucleus</location>
    </subcellularLocation>
</comment>
<dbReference type="Gene3D" id="3.40.50.150">
    <property type="entry name" value="Vaccinia Virus protein VP39"/>
    <property type="match status" value="1"/>
</dbReference>
<dbReference type="InterPro" id="IPR001678">
    <property type="entry name" value="MeTrfase_RsmB-F_NOP2_dom"/>
</dbReference>
<name>A0A1U7LUE9_NEOID</name>
<keyword evidence="5 10" id="KW-0808">Transferase</keyword>
<evidence type="ECO:0000313" key="14">
    <source>
        <dbReference type="Proteomes" id="UP000186594"/>
    </source>
</evidence>
<evidence type="ECO:0000256" key="2">
    <source>
        <dbReference type="ARBA" id="ARBA00007494"/>
    </source>
</evidence>
<dbReference type="PROSITE" id="PS51686">
    <property type="entry name" value="SAM_MT_RSMB_NOP"/>
    <property type="match status" value="1"/>
</dbReference>
<dbReference type="InterPro" id="IPR029063">
    <property type="entry name" value="SAM-dependent_MTases_sf"/>
</dbReference>
<feature type="binding site" evidence="10">
    <location>
        <position position="221"/>
    </location>
    <ligand>
        <name>S-adenosyl-L-methionine</name>
        <dbReference type="ChEBI" id="CHEBI:59789"/>
    </ligand>
</feature>
<evidence type="ECO:0000256" key="5">
    <source>
        <dbReference type="ARBA" id="ARBA00022679"/>
    </source>
</evidence>
<feature type="compositionally biased region" description="Basic and acidic residues" evidence="11">
    <location>
        <begin position="440"/>
        <end position="451"/>
    </location>
</feature>
<evidence type="ECO:0000256" key="9">
    <source>
        <dbReference type="ARBA" id="ARBA00023242"/>
    </source>
</evidence>
<evidence type="ECO:0000256" key="11">
    <source>
        <dbReference type="SAM" id="MobiDB-lite"/>
    </source>
</evidence>
<keyword evidence="6 10" id="KW-0949">S-adenosyl-L-methionine</keyword>
<dbReference type="InterPro" id="IPR018314">
    <property type="entry name" value="RsmB/NOL1/NOP2-like_CS"/>
</dbReference>
<feature type="binding site" evidence="10">
    <location>
        <begin position="165"/>
        <end position="171"/>
    </location>
    <ligand>
        <name>S-adenosyl-L-methionine</name>
        <dbReference type="ChEBI" id="CHEBI:59789"/>
    </ligand>
</feature>
<evidence type="ECO:0000256" key="10">
    <source>
        <dbReference type="PROSITE-ProRule" id="PRU01023"/>
    </source>
</evidence>
<dbReference type="Pfam" id="PF25376">
    <property type="entry name" value="Pre-PUA_NSUN2"/>
    <property type="match status" value="1"/>
</dbReference>
<dbReference type="GO" id="GO:0005634">
    <property type="term" value="C:nucleus"/>
    <property type="evidence" value="ECO:0007669"/>
    <property type="project" value="UniProtKB-SubCell"/>
</dbReference>
<evidence type="ECO:0000259" key="12">
    <source>
        <dbReference type="PROSITE" id="PS51686"/>
    </source>
</evidence>
<dbReference type="GO" id="GO:0016428">
    <property type="term" value="F:tRNA (cytidine-5-)-methyltransferase activity"/>
    <property type="evidence" value="ECO:0007669"/>
    <property type="project" value="EnsemblFungi"/>
</dbReference>
<dbReference type="PANTHER" id="PTHR22808:SF1">
    <property type="entry name" value="RNA CYTOSINE-C(5)-METHYLTRANSFERASE NSUN2-RELATED"/>
    <property type="match status" value="1"/>
</dbReference>
<comment type="caution">
    <text evidence="13">The sequence shown here is derived from an EMBL/GenBank/DDBJ whole genome shotgun (WGS) entry which is preliminary data.</text>
</comment>
<gene>
    <name evidence="13" type="ORF">NEOLI_001479</name>
</gene>
<comment type="similarity">
    <text evidence="2 10">Belongs to the class I-like SAM-binding methyltransferase superfamily. RsmB/NOP family.</text>
</comment>
<dbReference type="Proteomes" id="UP000186594">
    <property type="component" value="Unassembled WGS sequence"/>
</dbReference>
<dbReference type="InterPro" id="IPR057285">
    <property type="entry name" value="Pre-PUA_NSUN2"/>
</dbReference>
<protein>
    <submittedName>
        <fullName evidence="13">Multisite-specific tRNA:(Cytosine-C(5))-methyltransferase</fullName>
    </submittedName>
</protein>
<feature type="binding site" evidence="10">
    <location>
        <position position="243"/>
    </location>
    <ligand>
        <name>S-adenosyl-L-methionine</name>
        <dbReference type="ChEBI" id="CHEBI:59789"/>
    </ligand>
</feature>
<feature type="region of interest" description="Disordered" evidence="11">
    <location>
        <begin position="402"/>
        <end position="452"/>
    </location>
</feature>
<evidence type="ECO:0000256" key="4">
    <source>
        <dbReference type="ARBA" id="ARBA00022603"/>
    </source>
</evidence>
<feature type="active site" description="Nucleophile" evidence="10">
    <location>
        <position position="296"/>
    </location>
</feature>
<dbReference type="PRINTS" id="PR02011">
    <property type="entry name" value="RCMTNCL1"/>
</dbReference>
<sequence>MPKKRRNQKRNGQAERKPSTFQDIVKENVNFEKYYKSQGFIPDYQEFMASLRQTLPTTFRITGSKAQAIDIRNALKRDFFPSLKGIVWEDQVVKEPEELKWYPESLAWSLNVGKAVIRRSPPFKKFQTFLVYETEAGSISRQEAVSMIPPLLLQVKSNHVVLDMCAAPGSKTAQLIEALHANGSTPTGVVVANDSDYKRSHLLIHQVKRLCSPCLMVTNHDATQFPNVVVNDEILKFDRILADVPCSGDGTFRKNIALWNTWGVGHGLGLHSLQLRILLRGLQMLKVGGRLVYSTCSINPMENEAVLAGAIRHCGTAVRIVDVGSELPGLKTCPGLTTWKVMAHNGEWITEPNERCTASMFPPSDEEIKEFNLERCLRIYPHLQDTGGFFICVIEKVAKLDPDKRKAEGSSEQVPKKQKLIERPDTPLEQIIPSPSEMPESPRKPLPKHLDTPTSQIVDEVTQPPMSPKKHHHSHIKISSYVASDVSELRLNTPIDQIKMTLATPPTKPQKRTEEDPYMYLSHDHLVIRQIKNFYELDPSFNLTNFLVRNTMGEPTRGMYYTTPIIKSIIIANVPNKLHLVHAGIRMFAKQDTDATCNWRIQDDALGSIYDFIKGRKVSCGGIDLDVLLKKAYPKLEDLSEEFRNQLEKYSIGGCVLEVDTSDVPEYNITVKMIFPLWKGHASVNMMVAKQDKMALLMRMNGGEIPEIDVSVGQRDKSADGVASSSIMVTEYQDTILS</sequence>
<proteinExistence type="inferred from homology"/>
<dbReference type="GO" id="GO:0002127">
    <property type="term" value="P:tRNA wobble base cytosine methylation"/>
    <property type="evidence" value="ECO:0007669"/>
    <property type="project" value="EnsemblFungi"/>
</dbReference>
<reference evidence="13 14" key="1">
    <citation type="submission" date="2016-04" db="EMBL/GenBank/DDBJ databases">
        <title>Evolutionary innovation and constraint leading to complex multicellularity in the Ascomycota.</title>
        <authorList>
            <person name="Cisse O."/>
            <person name="Nguyen A."/>
            <person name="Hewitt D.A."/>
            <person name="Jedd G."/>
            <person name="Stajich J.E."/>
        </authorList>
    </citation>
    <scope>NUCLEOTIDE SEQUENCE [LARGE SCALE GENOMIC DNA]</scope>
    <source>
        <strain evidence="13 14">DAH-3</strain>
    </source>
</reference>
<dbReference type="AlphaFoldDB" id="A0A1U7LUE9"/>
<dbReference type="InterPro" id="IPR023267">
    <property type="entry name" value="RCMT"/>
</dbReference>
<keyword evidence="9" id="KW-0539">Nucleus</keyword>
<evidence type="ECO:0000256" key="8">
    <source>
        <dbReference type="ARBA" id="ARBA00022884"/>
    </source>
</evidence>
<dbReference type="GO" id="GO:0005737">
    <property type="term" value="C:cytoplasm"/>
    <property type="evidence" value="ECO:0007669"/>
    <property type="project" value="TreeGrafter"/>
</dbReference>
<dbReference type="EMBL" id="LXFE01000207">
    <property type="protein sequence ID" value="OLL26300.1"/>
    <property type="molecule type" value="Genomic_DNA"/>
</dbReference>
<evidence type="ECO:0000256" key="7">
    <source>
        <dbReference type="ARBA" id="ARBA00022694"/>
    </source>
</evidence>
<keyword evidence="7" id="KW-0819">tRNA processing</keyword>
<evidence type="ECO:0000313" key="13">
    <source>
        <dbReference type="EMBL" id="OLL26300.1"/>
    </source>
</evidence>
<dbReference type="InterPro" id="IPR049560">
    <property type="entry name" value="MeTrfase_RsmB-F_NOP2_cat"/>
</dbReference>
<dbReference type="GO" id="GO:0000049">
    <property type="term" value="F:tRNA binding"/>
    <property type="evidence" value="ECO:0007669"/>
    <property type="project" value="UniProtKB-KW"/>
</dbReference>
<dbReference type="InterPro" id="IPR023270">
    <property type="entry name" value="RCMT_NCL1"/>
</dbReference>
<organism evidence="13 14">
    <name type="scientific">Neolecta irregularis (strain DAH-3)</name>
    <dbReference type="NCBI Taxonomy" id="1198029"/>
    <lineage>
        <taxon>Eukaryota</taxon>
        <taxon>Fungi</taxon>
        <taxon>Dikarya</taxon>
        <taxon>Ascomycota</taxon>
        <taxon>Taphrinomycotina</taxon>
        <taxon>Neolectales</taxon>
        <taxon>Neolectaceae</taxon>
        <taxon>Neolecta</taxon>
    </lineage>
</organism>
<dbReference type="OrthoDB" id="6093671at2759"/>
<keyword evidence="14" id="KW-1185">Reference proteome</keyword>
<evidence type="ECO:0000256" key="3">
    <source>
        <dbReference type="ARBA" id="ARBA00022555"/>
    </source>
</evidence>
<dbReference type="SUPFAM" id="SSF53335">
    <property type="entry name" value="S-adenosyl-L-methionine-dependent methyltransferases"/>
    <property type="match status" value="1"/>
</dbReference>
<dbReference type="STRING" id="1198029.A0A1U7LUE9"/>
<dbReference type="GO" id="GO:0070301">
    <property type="term" value="P:cellular response to hydrogen peroxide"/>
    <property type="evidence" value="ECO:0007669"/>
    <property type="project" value="EnsemblFungi"/>
</dbReference>
<accession>A0A1U7LUE9</accession>
<keyword evidence="8 10" id="KW-0694">RNA-binding</keyword>
<feature type="domain" description="SAM-dependent MTase RsmB/NOP-type" evidence="12">
    <location>
        <begin position="47"/>
        <end position="397"/>
    </location>
</feature>
<dbReference type="OMA" id="QLFTEYV"/>
<feature type="binding site" evidence="10">
    <location>
        <position position="194"/>
    </location>
    <ligand>
        <name>S-adenosyl-L-methionine</name>
        <dbReference type="ChEBI" id="CHEBI:59789"/>
    </ligand>
</feature>
<dbReference type="InterPro" id="IPR057286">
    <property type="entry name" value="PUA_NSUN2"/>
</dbReference>
<keyword evidence="4 10" id="KW-0489">Methyltransferase</keyword>
<dbReference type="PRINTS" id="PR02008">
    <property type="entry name" value="RCMTFAMILY"/>
</dbReference>
<dbReference type="PANTHER" id="PTHR22808">
    <property type="entry name" value="NCL1 YEAST -RELATED NOL1/NOP2/FMU SUN DOMAIN-CONTAINING"/>
    <property type="match status" value="1"/>
</dbReference>
<dbReference type="Pfam" id="PF25378">
    <property type="entry name" value="PUA_NSUN2"/>
    <property type="match status" value="1"/>
</dbReference>